<evidence type="ECO:0000313" key="2">
    <source>
        <dbReference type="EMBL" id="MBO3793460.1"/>
    </source>
</evidence>
<reference evidence="2" key="1">
    <citation type="submission" date="2021-03" db="EMBL/GenBank/DDBJ databases">
        <title>Isolation of Bacillus subtilis from fermented food sample.</title>
        <authorList>
            <person name="Lakshmanan V."/>
            <person name="Athira K."/>
            <person name="Rajagopal K."/>
        </authorList>
    </citation>
    <scope>NUCLEOTIDE SEQUENCE</scope>
    <source>
        <strain evidence="2">S1</strain>
    </source>
</reference>
<feature type="domain" description="CAAX prenyl protease 2/Lysostaphin resistance protein A-like" evidence="1">
    <location>
        <begin position="103"/>
        <end position="192"/>
    </location>
</feature>
<dbReference type="Proteomes" id="UP000665181">
    <property type="component" value="Unassembled WGS sequence"/>
</dbReference>
<gene>
    <name evidence="2" type="ORF">J5227_03800</name>
</gene>
<keyword evidence="2" id="KW-0378">Hydrolase</keyword>
<dbReference type="Pfam" id="PF02517">
    <property type="entry name" value="Rce1-like"/>
    <property type="match status" value="1"/>
</dbReference>
<protein>
    <submittedName>
        <fullName evidence="2">CPBP family intramembrane metalloprotease</fullName>
    </submittedName>
</protein>
<dbReference type="InterPro" id="IPR003675">
    <property type="entry name" value="Rce1/LyrA-like_dom"/>
</dbReference>
<name>A0A8B5P1C2_BACIU</name>
<dbReference type="EMBL" id="JAGFPW010000002">
    <property type="protein sequence ID" value="MBO3793460.1"/>
    <property type="molecule type" value="Genomic_DNA"/>
</dbReference>
<keyword evidence="2" id="KW-0645">Protease</keyword>
<dbReference type="RefSeq" id="WP_080529864.1">
    <property type="nucleotide sequence ID" value="NZ_CP020367.1"/>
</dbReference>
<evidence type="ECO:0000259" key="1">
    <source>
        <dbReference type="Pfam" id="PF02517"/>
    </source>
</evidence>
<organism evidence="2 3">
    <name type="scientific">Bacillus subtilis</name>
    <dbReference type="NCBI Taxonomy" id="1423"/>
    <lineage>
        <taxon>Bacteria</taxon>
        <taxon>Bacillati</taxon>
        <taxon>Bacillota</taxon>
        <taxon>Bacilli</taxon>
        <taxon>Bacillales</taxon>
        <taxon>Bacillaceae</taxon>
        <taxon>Bacillus</taxon>
    </lineage>
</organism>
<dbReference type="GO" id="GO:0008237">
    <property type="term" value="F:metallopeptidase activity"/>
    <property type="evidence" value="ECO:0007669"/>
    <property type="project" value="UniProtKB-KW"/>
</dbReference>
<accession>A0A8B5P1C2</accession>
<keyword evidence="2" id="KW-0482">Metalloprotease</keyword>
<sequence>MLLEEVFTYIVLFVIVKTCMFLIRKIRGNLLFDVLRNLLFFVPFILPALYLGLPNLIFQGSINYYLLSIFSSFLALSIKYKEFKPYFNKNFYQILPKISFKDFLILEISLIGSAIFEEFFYRSFAPHSSFIVGMALSGILFSIAHYIQNYTRSFFDLKTYILLFLLGMVWYWSYKNTGTLIPAILGHLVYNLPSMIFTYFHFKSSRFR</sequence>
<dbReference type="GO" id="GO:0006508">
    <property type="term" value="P:proteolysis"/>
    <property type="evidence" value="ECO:0007669"/>
    <property type="project" value="UniProtKB-KW"/>
</dbReference>
<comment type="caution">
    <text evidence="2">The sequence shown here is derived from an EMBL/GenBank/DDBJ whole genome shotgun (WGS) entry which is preliminary data.</text>
</comment>
<proteinExistence type="predicted"/>
<dbReference type="GO" id="GO:0004175">
    <property type="term" value="F:endopeptidase activity"/>
    <property type="evidence" value="ECO:0007669"/>
    <property type="project" value="UniProtKB-ARBA"/>
</dbReference>
<dbReference type="AlphaFoldDB" id="A0A8B5P1C2"/>
<dbReference type="GO" id="GO:0080120">
    <property type="term" value="P:CAAX-box protein maturation"/>
    <property type="evidence" value="ECO:0007669"/>
    <property type="project" value="UniProtKB-ARBA"/>
</dbReference>
<evidence type="ECO:0000313" key="3">
    <source>
        <dbReference type="Proteomes" id="UP000665181"/>
    </source>
</evidence>